<evidence type="ECO:0000313" key="5">
    <source>
        <dbReference type="Proteomes" id="UP000829354"/>
    </source>
</evidence>
<organism evidence="2 4">
    <name type="scientific">Caenorhabditis briggsae</name>
    <dbReference type="NCBI Taxonomy" id="6238"/>
    <lineage>
        <taxon>Eukaryota</taxon>
        <taxon>Metazoa</taxon>
        <taxon>Ecdysozoa</taxon>
        <taxon>Nematoda</taxon>
        <taxon>Chromadorea</taxon>
        <taxon>Rhabditida</taxon>
        <taxon>Rhabditina</taxon>
        <taxon>Rhabditomorpha</taxon>
        <taxon>Rhabditoidea</taxon>
        <taxon>Rhabditidae</taxon>
        <taxon>Peloderinae</taxon>
        <taxon>Caenorhabditis</taxon>
    </lineage>
</organism>
<gene>
    <name evidence="2" type="ORF">L3Y34_005780</name>
    <name evidence="3" type="ORF">L5515_012865</name>
</gene>
<evidence type="ECO:0000313" key="3">
    <source>
        <dbReference type="EMBL" id="UMM31357.1"/>
    </source>
</evidence>
<accession>A0AAE9D7Y0</accession>
<evidence type="ECO:0000313" key="2">
    <source>
        <dbReference type="EMBL" id="ULT98198.1"/>
    </source>
</evidence>
<dbReference type="Proteomes" id="UP000827892">
    <property type="component" value="Chromosome IV"/>
</dbReference>
<dbReference type="EMBL" id="CP092623">
    <property type="protein sequence ID" value="UMM31357.1"/>
    <property type="molecule type" value="Genomic_DNA"/>
</dbReference>
<name>A0AAE9D7Y0_CAEBR</name>
<proteinExistence type="predicted"/>
<evidence type="ECO:0000313" key="4">
    <source>
        <dbReference type="Proteomes" id="UP000827892"/>
    </source>
</evidence>
<protein>
    <submittedName>
        <fullName evidence="2">Uncharacterized protein</fullName>
    </submittedName>
</protein>
<evidence type="ECO:0000256" key="1">
    <source>
        <dbReference type="SAM" id="MobiDB-lite"/>
    </source>
</evidence>
<keyword evidence="5" id="KW-1185">Reference proteome</keyword>
<dbReference type="EMBL" id="CP090894">
    <property type="protein sequence ID" value="ULT98198.1"/>
    <property type="molecule type" value="Genomic_DNA"/>
</dbReference>
<sequence length="87" mass="9493">MKFSKILARGKMTLPPPAYLSATGHSRPSLPDEAQLRRRNHSVSSQRTATAAAPWMSHHLCRIQTQTVQSSSINSTSTLVSFANPCS</sequence>
<reference evidence="3 5" key="1">
    <citation type="submission" date="2022-04" db="EMBL/GenBank/DDBJ databases">
        <title>Chromosome-level reference genomes for two strains of Caenorhabditis briggsae: an improved platform for comparative genomics.</title>
        <authorList>
            <person name="Stevens L."/>
            <person name="Andersen E."/>
        </authorList>
    </citation>
    <scope>NUCLEOTIDE SEQUENCE [LARGE SCALE GENOMIC DNA]</scope>
    <source>
        <strain evidence="3">VX34</strain>
        <tissue evidence="3">Whole-organism</tissue>
    </source>
</reference>
<dbReference type="Proteomes" id="UP000829354">
    <property type="component" value="Chromosome IV"/>
</dbReference>
<feature type="region of interest" description="Disordered" evidence="1">
    <location>
        <begin position="1"/>
        <end position="52"/>
    </location>
</feature>
<reference evidence="2 4" key="2">
    <citation type="submission" date="2022-05" db="EMBL/GenBank/DDBJ databases">
        <title>Chromosome-level reference genomes for two strains of Caenorhabditis briggsae: an improved platform for comparative genomics.</title>
        <authorList>
            <person name="Stevens L."/>
            <person name="Andersen E.C."/>
        </authorList>
    </citation>
    <scope>NUCLEOTIDE SEQUENCE [LARGE SCALE GENOMIC DNA]</scope>
    <source>
        <strain evidence="2">QX1410_ONT</strain>
        <tissue evidence="2">Whole-organism</tissue>
    </source>
</reference>
<dbReference type="AlphaFoldDB" id="A0AAE9D7Y0"/>